<dbReference type="Proteomes" id="UP000299102">
    <property type="component" value="Unassembled WGS sequence"/>
</dbReference>
<comment type="caution">
    <text evidence="1">The sequence shown here is derived from an EMBL/GenBank/DDBJ whole genome shotgun (WGS) entry which is preliminary data.</text>
</comment>
<dbReference type="SUPFAM" id="SSF52087">
    <property type="entry name" value="CRAL/TRIO domain"/>
    <property type="match status" value="1"/>
</dbReference>
<evidence type="ECO:0000313" key="1">
    <source>
        <dbReference type="EMBL" id="GBP10034.1"/>
    </source>
</evidence>
<proteinExistence type="predicted"/>
<evidence type="ECO:0000313" key="2">
    <source>
        <dbReference type="Proteomes" id="UP000299102"/>
    </source>
</evidence>
<name>A0A4C1T7C2_EUMVA</name>
<dbReference type="InterPro" id="IPR036865">
    <property type="entry name" value="CRAL-TRIO_dom_sf"/>
</dbReference>
<protein>
    <submittedName>
        <fullName evidence="1">Uncharacterized protein</fullName>
    </submittedName>
</protein>
<dbReference type="EMBL" id="BGZK01004631">
    <property type="protein sequence ID" value="GBP10034.1"/>
    <property type="molecule type" value="Genomic_DNA"/>
</dbReference>
<dbReference type="Gene3D" id="1.20.5.1200">
    <property type="entry name" value="Alpha-tocopherol transfer"/>
    <property type="match status" value="1"/>
</dbReference>
<sequence length="84" mass="9801">MPLLSEKLKQRNFDKSEINIPLKYLPTYMGGENGTTEEHLKDFEKKWLEYENYFKENANYGTNELLRPGKPIDFDGLYGLGIVP</sequence>
<dbReference type="STRING" id="151549.A0A4C1T7C2"/>
<keyword evidence="2" id="KW-1185">Reference proteome</keyword>
<dbReference type="AlphaFoldDB" id="A0A4C1T7C2"/>
<reference evidence="1 2" key="1">
    <citation type="journal article" date="2019" name="Commun. Biol.">
        <title>The bagworm genome reveals a unique fibroin gene that provides high tensile strength.</title>
        <authorList>
            <person name="Kono N."/>
            <person name="Nakamura H."/>
            <person name="Ohtoshi R."/>
            <person name="Tomita M."/>
            <person name="Numata K."/>
            <person name="Arakawa K."/>
        </authorList>
    </citation>
    <scope>NUCLEOTIDE SEQUENCE [LARGE SCALE GENOMIC DNA]</scope>
</reference>
<gene>
    <name evidence="1" type="ORF">EVAR_73620_1</name>
</gene>
<accession>A0A4C1T7C2</accession>
<organism evidence="1 2">
    <name type="scientific">Eumeta variegata</name>
    <name type="common">Bagworm moth</name>
    <name type="synonym">Eumeta japonica</name>
    <dbReference type="NCBI Taxonomy" id="151549"/>
    <lineage>
        <taxon>Eukaryota</taxon>
        <taxon>Metazoa</taxon>
        <taxon>Ecdysozoa</taxon>
        <taxon>Arthropoda</taxon>
        <taxon>Hexapoda</taxon>
        <taxon>Insecta</taxon>
        <taxon>Pterygota</taxon>
        <taxon>Neoptera</taxon>
        <taxon>Endopterygota</taxon>
        <taxon>Lepidoptera</taxon>
        <taxon>Glossata</taxon>
        <taxon>Ditrysia</taxon>
        <taxon>Tineoidea</taxon>
        <taxon>Psychidae</taxon>
        <taxon>Oiketicinae</taxon>
        <taxon>Eumeta</taxon>
    </lineage>
</organism>
<dbReference type="OrthoDB" id="6682367at2759"/>